<dbReference type="Gene3D" id="1.25.40.10">
    <property type="entry name" value="Tetratricopeptide repeat domain"/>
    <property type="match status" value="1"/>
</dbReference>
<keyword evidence="5" id="KW-1185">Reference proteome</keyword>
<feature type="domain" description="ARM repeat N-terminal plant" evidence="3">
    <location>
        <begin position="38"/>
        <end position="278"/>
    </location>
</feature>
<feature type="compositionally biased region" description="Polar residues" evidence="2">
    <location>
        <begin position="650"/>
        <end position="666"/>
    </location>
</feature>
<reference evidence="4 5" key="1">
    <citation type="journal article" date="2023" name="Plants (Basel)">
        <title>Bridging the Gap: Combining Genomics and Transcriptomics Approaches to Understand Stylosanthes scabra, an Orphan Legume from the Brazilian Caatinga.</title>
        <authorList>
            <person name="Ferreira-Neto J.R.C."/>
            <person name="da Silva M.D."/>
            <person name="Binneck E."/>
            <person name="de Melo N.F."/>
            <person name="da Silva R.H."/>
            <person name="de Melo A.L.T.M."/>
            <person name="Pandolfi V."/>
            <person name="Bustamante F.O."/>
            <person name="Brasileiro-Vidal A.C."/>
            <person name="Benko-Iseppon A.M."/>
        </authorList>
    </citation>
    <scope>NUCLEOTIDE SEQUENCE [LARGE SCALE GENOMIC DNA]</scope>
    <source>
        <tissue evidence="4">Leaves</tissue>
    </source>
</reference>
<dbReference type="Gene3D" id="1.25.10.10">
    <property type="entry name" value="Leucine-rich Repeat Variant"/>
    <property type="match status" value="1"/>
</dbReference>
<dbReference type="PANTHER" id="PTHR46578:SF4">
    <property type="entry name" value="ARM-REPEAT_TETRATRICOPEPTIDE REPEAT (TPR)-LIKE PROTEIN"/>
    <property type="match status" value="1"/>
</dbReference>
<proteinExistence type="predicted"/>
<keyword evidence="1" id="KW-0802">TPR repeat</keyword>
<sequence>MDMEYQLPQNYYSTTKKTKHTLIPAAPTCTNHYCSCSCSCSCFFCIVSETVPTTLRRAKISRYFKQMPHRDDQEHILALNVLWKIAVTKPNDPEFPSLGIFRCMAKLIQKSVTNKDWLLRDQNIYVPYYAAHIIGSYAMNEVKLADKAVKSNVLKPLIELFTGKISWVEQRVALRALGHLASHEATFEALAEHEAEIIEGAIDIASKCINTVYEKFVSLKESERLEYQRNLLTRGRQRESDELENRKAEEWANQLQCWSLYLLDCFVTRERSVGLICKKKQFLKGLCGMWGGLANPTSPAGIGLLRTLCHTKIGRESVAGLKEMILNLCNVSRSSDDRQNLAIEILLQLLKDPLTRYKVMDIVAPVLVDLVELNSLGQIITQTLLQDYYKIKFCRSLNLKSESTKRTLEELWDLKVDRMKRESLMSEQEIREKEAMASALKQEGNNEFWLGDIEKAKKKYSEALDLCPLKRKKERVVLHSNRAQCHLVVGDAESAVSDASRALCLSNNGNGNGTATCLHGKSLWRRAQAYDMKGLSKESLMDCLVFISNRFDDEDRKRNKGFKFKIPYYVARMVNKQMNATWLFASSEKSRHCGRDKCDATTNLTTKKTSAWTKIKVTANNGGEALIGRRLWLKRKKLRRANPRRKVVSCRSQHSIQEGESETTAK</sequence>
<protein>
    <recommendedName>
        <fullName evidence="3">ARM repeat N-terminal plant domain-containing protein</fullName>
    </recommendedName>
</protein>
<dbReference type="Pfam" id="PF26524">
    <property type="entry name" value="ARM_7"/>
    <property type="match status" value="1"/>
</dbReference>
<comment type="caution">
    <text evidence="4">The sequence shown here is derived from an EMBL/GenBank/DDBJ whole genome shotgun (WGS) entry which is preliminary data.</text>
</comment>
<dbReference type="InterPro" id="IPR058868">
    <property type="entry name" value="ARM_7"/>
</dbReference>
<accession>A0ABU6X254</accession>
<evidence type="ECO:0000313" key="5">
    <source>
        <dbReference type="Proteomes" id="UP001341840"/>
    </source>
</evidence>
<organism evidence="4 5">
    <name type="scientific">Stylosanthes scabra</name>
    <dbReference type="NCBI Taxonomy" id="79078"/>
    <lineage>
        <taxon>Eukaryota</taxon>
        <taxon>Viridiplantae</taxon>
        <taxon>Streptophyta</taxon>
        <taxon>Embryophyta</taxon>
        <taxon>Tracheophyta</taxon>
        <taxon>Spermatophyta</taxon>
        <taxon>Magnoliopsida</taxon>
        <taxon>eudicotyledons</taxon>
        <taxon>Gunneridae</taxon>
        <taxon>Pentapetalae</taxon>
        <taxon>rosids</taxon>
        <taxon>fabids</taxon>
        <taxon>Fabales</taxon>
        <taxon>Fabaceae</taxon>
        <taxon>Papilionoideae</taxon>
        <taxon>50 kb inversion clade</taxon>
        <taxon>dalbergioids sensu lato</taxon>
        <taxon>Dalbergieae</taxon>
        <taxon>Pterocarpus clade</taxon>
        <taxon>Stylosanthes</taxon>
    </lineage>
</organism>
<dbReference type="EMBL" id="JASCZI010211466">
    <property type="protein sequence ID" value="MED6192214.1"/>
    <property type="molecule type" value="Genomic_DNA"/>
</dbReference>
<dbReference type="SUPFAM" id="SSF48452">
    <property type="entry name" value="TPR-like"/>
    <property type="match status" value="1"/>
</dbReference>
<evidence type="ECO:0000259" key="3">
    <source>
        <dbReference type="Pfam" id="PF26524"/>
    </source>
</evidence>
<feature type="repeat" description="TPR" evidence="1">
    <location>
        <begin position="437"/>
        <end position="470"/>
    </location>
</feature>
<dbReference type="Proteomes" id="UP001341840">
    <property type="component" value="Unassembled WGS sequence"/>
</dbReference>
<dbReference type="PROSITE" id="PS50005">
    <property type="entry name" value="TPR"/>
    <property type="match status" value="1"/>
</dbReference>
<evidence type="ECO:0000256" key="1">
    <source>
        <dbReference type="PROSITE-ProRule" id="PRU00339"/>
    </source>
</evidence>
<gene>
    <name evidence="4" type="ORF">PIB30_008090</name>
</gene>
<dbReference type="InterPro" id="IPR019734">
    <property type="entry name" value="TPR_rpt"/>
</dbReference>
<evidence type="ECO:0000256" key="2">
    <source>
        <dbReference type="SAM" id="MobiDB-lite"/>
    </source>
</evidence>
<name>A0ABU6X254_9FABA</name>
<evidence type="ECO:0000313" key="4">
    <source>
        <dbReference type="EMBL" id="MED6192214.1"/>
    </source>
</evidence>
<dbReference type="InterPro" id="IPR016024">
    <property type="entry name" value="ARM-type_fold"/>
</dbReference>
<dbReference type="InterPro" id="IPR011989">
    <property type="entry name" value="ARM-like"/>
</dbReference>
<dbReference type="PANTHER" id="PTHR46578">
    <property type="entry name" value="ARM-REPEAT/TETRATRICOPEPTIDE REPEAT (TPR)-LIKE PROTEIN"/>
    <property type="match status" value="1"/>
</dbReference>
<dbReference type="InterPro" id="IPR011990">
    <property type="entry name" value="TPR-like_helical_dom_sf"/>
</dbReference>
<dbReference type="SUPFAM" id="SSF48371">
    <property type="entry name" value="ARM repeat"/>
    <property type="match status" value="1"/>
</dbReference>
<feature type="region of interest" description="Disordered" evidence="2">
    <location>
        <begin position="643"/>
        <end position="666"/>
    </location>
</feature>